<gene>
    <name evidence="1" type="ORF">Cgig2_030089</name>
</gene>
<dbReference type="OrthoDB" id="1935089at2759"/>
<evidence type="ECO:0000313" key="1">
    <source>
        <dbReference type="EMBL" id="KAJ8426670.1"/>
    </source>
</evidence>
<proteinExistence type="predicted"/>
<name>A0A9Q1GU45_9CARY</name>
<sequence length="215" mass="25312">MYQLAEVLKSLRKPLKQLNNIRFKDVYQQLDINREKLENIQMQLHQDYQNSQLQQQEKEARDRYLAILDSALKLIHQQSKIEWSNKGVQCSRLSFAKMKQRKQANYIYSITNAQGQEARGFNEVAHVLSDFYQDLLGRQQELRKPVEVKEEIKWGSLKGRKWYWKGNPQGRYSVSSGYKWYLGMEDKKPSQAKMVWSKTLVPRQSLATPEGKAPS</sequence>
<organism evidence="1 2">
    <name type="scientific">Carnegiea gigantea</name>
    <dbReference type="NCBI Taxonomy" id="171969"/>
    <lineage>
        <taxon>Eukaryota</taxon>
        <taxon>Viridiplantae</taxon>
        <taxon>Streptophyta</taxon>
        <taxon>Embryophyta</taxon>
        <taxon>Tracheophyta</taxon>
        <taxon>Spermatophyta</taxon>
        <taxon>Magnoliopsida</taxon>
        <taxon>eudicotyledons</taxon>
        <taxon>Gunneridae</taxon>
        <taxon>Pentapetalae</taxon>
        <taxon>Caryophyllales</taxon>
        <taxon>Cactineae</taxon>
        <taxon>Cactaceae</taxon>
        <taxon>Cactoideae</taxon>
        <taxon>Echinocereeae</taxon>
        <taxon>Carnegiea</taxon>
    </lineage>
</organism>
<dbReference type="Proteomes" id="UP001153076">
    <property type="component" value="Unassembled WGS sequence"/>
</dbReference>
<comment type="caution">
    <text evidence="1">The sequence shown here is derived from an EMBL/GenBank/DDBJ whole genome shotgun (WGS) entry which is preliminary data.</text>
</comment>
<protein>
    <submittedName>
        <fullName evidence="1">Uncharacterized protein</fullName>
    </submittedName>
</protein>
<accession>A0A9Q1GU45</accession>
<keyword evidence="2" id="KW-1185">Reference proteome</keyword>
<dbReference type="EMBL" id="JAKOGI010001256">
    <property type="protein sequence ID" value="KAJ8426670.1"/>
    <property type="molecule type" value="Genomic_DNA"/>
</dbReference>
<evidence type="ECO:0000313" key="2">
    <source>
        <dbReference type="Proteomes" id="UP001153076"/>
    </source>
</evidence>
<dbReference type="AlphaFoldDB" id="A0A9Q1GU45"/>
<reference evidence="1" key="1">
    <citation type="submission" date="2022-04" db="EMBL/GenBank/DDBJ databases">
        <title>Carnegiea gigantea Genome sequencing and assembly v2.</title>
        <authorList>
            <person name="Copetti D."/>
            <person name="Sanderson M.J."/>
            <person name="Burquez A."/>
            <person name="Wojciechowski M.F."/>
        </authorList>
    </citation>
    <scope>NUCLEOTIDE SEQUENCE</scope>
    <source>
        <strain evidence="1">SGP5-SGP5p</strain>
        <tissue evidence="1">Aerial part</tissue>
    </source>
</reference>